<dbReference type="Pfam" id="PF01424">
    <property type="entry name" value="R3H"/>
    <property type="match status" value="1"/>
</dbReference>
<feature type="domain" description="G-patch" evidence="2">
    <location>
        <begin position="1076"/>
        <end position="1118"/>
    </location>
</feature>
<feature type="compositionally biased region" description="Acidic residues" evidence="1">
    <location>
        <begin position="746"/>
        <end position="757"/>
    </location>
</feature>
<dbReference type="EMBL" id="CWKI01000003">
    <property type="protein sequence ID" value="CTR05749.1"/>
    <property type="molecule type" value="Genomic_DNA"/>
</dbReference>
<evidence type="ECO:0000313" key="4">
    <source>
        <dbReference type="EMBL" id="CTR05749.1"/>
    </source>
</evidence>
<gene>
    <name evidence="4" type="primary">FGENESH: predicted gene_3.61</name>
    <name evidence="4" type="ORF">BN2166_0016100</name>
</gene>
<feature type="compositionally biased region" description="Basic residues" evidence="1">
    <location>
        <begin position="362"/>
        <end position="383"/>
    </location>
</feature>
<dbReference type="InterPro" id="IPR000467">
    <property type="entry name" value="G_patch_dom"/>
</dbReference>
<feature type="compositionally biased region" description="Polar residues" evidence="1">
    <location>
        <begin position="29"/>
        <end position="40"/>
    </location>
</feature>
<dbReference type="PANTHER" id="PTHR14195">
    <property type="entry name" value="G PATCH DOMAIN CONTAINING PROTEIN 2"/>
    <property type="match status" value="1"/>
</dbReference>
<dbReference type="Gene3D" id="3.30.1370.50">
    <property type="entry name" value="R3H-like domain"/>
    <property type="match status" value="1"/>
</dbReference>
<dbReference type="GO" id="GO:0003676">
    <property type="term" value="F:nucleic acid binding"/>
    <property type="evidence" value="ECO:0007669"/>
    <property type="project" value="UniProtKB-UniRule"/>
</dbReference>
<dbReference type="OMA" id="GNDSWAD"/>
<feature type="compositionally biased region" description="Basic residues" evidence="1">
    <location>
        <begin position="534"/>
        <end position="545"/>
    </location>
</feature>
<feature type="compositionally biased region" description="Basic residues" evidence="1">
    <location>
        <begin position="730"/>
        <end position="741"/>
    </location>
</feature>
<dbReference type="SMART" id="SM00393">
    <property type="entry name" value="R3H"/>
    <property type="match status" value="1"/>
</dbReference>
<reference evidence="4 5" key="1">
    <citation type="submission" date="2015-07" db="EMBL/GenBank/DDBJ databases">
        <authorList>
            <person name="Cajimat M.N.B."/>
            <person name="Milazzo M.L."/>
            <person name="Fulhorst C.F."/>
        </authorList>
    </citation>
    <scope>NUCLEOTIDE SEQUENCE [LARGE SCALE GENOMIC DNA]</scope>
    <source>
        <strain evidence="4">Single colony</strain>
    </source>
</reference>
<evidence type="ECO:0000259" key="3">
    <source>
        <dbReference type="PROSITE" id="PS51061"/>
    </source>
</evidence>
<feature type="compositionally biased region" description="Gly residues" evidence="1">
    <location>
        <begin position="49"/>
        <end position="67"/>
    </location>
</feature>
<feature type="compositionally biased region" description="Basic and acidic residues" evidence="1">
    <location>
        <begin position="443"/>
        <end position="455"/>
    </location>
</feature>
<evidence type="ECO:0000256" key="1">
    <source>
        <dbReference type="SAM" id="MobiDB-lite"/>
    </source>
</evidence>
<feature type="region of interest" description="Disordered" evidence="1">
    <location>
        <begin position="145"/>
        <end position="496"/>
    </location>
</feature>
<dbReference type="PROSITE" id="PS51061">
    <property type="entry name" value="R3H"/>
    <property type="match status" value="1"/>
</dbReference>
<name>A0A0K3C7Q6_RHOTO</name>
<feature type="compositionally biased region" description="Basic and acidic residues" evidence="1">
    <location>
        <begin position="581"/>
        <end position="594"/>
    </location>
</feature>
<dbReference type="Pfam" id="PF01585">
    <property type="entry name" value="G-patch"/>
    <property type="match status" value="1"/>
</dbReference>
<feature type="region of interest" description="Disordered" evidence="1">
    <location>
        <begin position="524"/>
        <end position="555"/>
    </location>
</feature>
<sequence>MATFDYADLVQEDMLGFNASPVFQPIPTPQQYSATHSPAQTGYSTPSRGGRGGRGGAGFPRGGGRGGTPNRSGSATPEHARSYVQGGRGAFRGGPHQGLGVFNARGRGGASGSFTPGRGGYSSTSPGEYNPLLVPVKFVKASESGLGTVGGEDEHGLEKAGAEAPPPPSAADVALADKVGRMDLYDGDEGKGPPPETAFEPEPESTATMALDEIEDAHAATSTAHPGLGSHVEPADAVEDDTPASLTEPSRPDSPAADEPPLFEISVTHSEVAVELSSTLPPPPVLVERDDTAESSSSVEDDEQVVYPPRAVSHADPVTSTRPQPAKPVQHETPDFTSLPTPSVKPLAPKPPHPALPTAPAHKSKKALKRASKIARKTGRAHARSGNAHLGGGRTLGAEDEDDLEEGRQMFARLQGAAGVDDMLAGSEEEEESDEDEVNGGAEQEHEEGQPRMDDSDLDWGSASPPPVGLGARAQARGRAKKQAQRQQRADQRQAEKLERLIAAGSTREEIELAMAIEMSIEEAEDAQRQVQGRSKRDKRARQKQRAVEDYLQNADFDEGDDSMAVLAAFAKSAVGGLAGTHERGDDLDRRLVEDAENAEWGTSDDDSDDDSDEDDSNEEETSDDDEDDEERYIRRLAREEEDMSEEVDSDVELEMDYALGDADGRVEHSLSIATDSDEGSDFDSSLSSSTDSEAEGLDLAEALLAGGTVRLSMMGQAGGGGRKAERERKKERRRERKGKMRAMEESDDDEDDDDEAMLFQGNDSWADRDEEYIARVQNAVRANADLLSTAQGGRSARRANRRERNKLFKAISEGNFDDVDLYDDAEDLDDEMIEAMFAEEEERGFGSMSKKQRTKDKSFGGAFSSTLAAQWDLDRQSKAHKKAERASLRASQTEAEYRDSYRTKGGKKGKKALKAAREAADQSNDAATVNRRIRHFIVNEIGEQSVSLPPMSKKARIAVHLLAEVYGLKSRSMGKGNSRFPVLERTSKTTVIGVSERRVRAIVGTAEGENELEDGYEAFGGIGRRGRGGGKMAGLWKALEGASGKGKFGAGGRGGGLGKNSEGAVVGEGADKLGEDNVGFALLKKMGWTEGAQIGLSGGILEPVSAVVKGTRRGLGA</sequence>
<feature type="region of interest" description="Disordered" evidence="1">
    <location>
        <begin position="713"/>
        <end position="758"/>
    </location>
</feature>
<feature type="compositionally biased region" description="Acidic residues" evidence="1">
    <location>
        <begin position="427"/>
        <end position="438"/>
    </location>
</feature>
<dbReference type="InterPro" id="IPR001374">
    <property type="entry name" value="R3H_dom"/>
</dbReference>
<proteinExistence type="predicted"/>
<evidence type="ECO:0000259" key="2">
    <source>
        <dbReference type="PROSITE" id="PS50174"/>
    </source>
</evidence>
<dbReference type="SUPFAM" id="SSF82708">
    <property type="entry name" value="R3H domain"/>
    <property type="match status" value="1"/>
</dbReference>
<feature type="domain" description="R3H" evidence="3">
    <location>
        <begin position="924"/>
        <end position="988"/>
    </location>
</feature>
<keyword evidence="5" id="KW-1185">Reference proteome</keyword>
<protein>
    <submittedName>
        <fullName evidence="4">BY PROTMAP: gi|472582342|gb|EMS20034.1| R3H domain containing protein [Rhodosporidium toruloides NP11] gi|647400247|emb|CDR45534.1| RHTO0S11e01728g1_1 [Rhodosporidium toruloides]</fullName>
    </submittedName>
</protein>
<feature type="compositionally biased region" description="Acidic residues" evidence="1">
    <location>
        <begin position="640"/>
        <end position="656"/>
    </location>
</feature>
<feature type="compositionally biased region" description="Acidic residues" evidence="1">
    <location>
        <begin position="595"/>
        <end position="631"/>
    </location>
</feature>
<feature type="compositionally biased region" description="Basic and acidic residues" evidence="1">
    <location>
        <begin position="152"/>
        <end position="161"/>
    </location>
</feature>
<dbReference type="PROSITE" id="PS50174">
    <property type="entry name" value="G_PATCH"/>
    <property type="match status" value="1"/>
</dbReference>
<evidence type="ECO:0000313" key="5">
    <source>
        <dbReference type="Proteomes" id="UP000199069"/>
    </source>
</evidence>
<dbReference type="InterPro" id="IPR051189">
    <property type="entry name" value="Splicing_assoc_domain"/>
</dbReference>
<organism evidence="4 5">
    <name type="scientific">Rhodotorula toruloides</name>
    <name type="common">Yeast</name>
    <name type="synonym">Rhodosporidium toruloides</name>
    <dbReference type="NCBI Taxonomy" id="5286"/>
    <lineage>
        <taxon>Eukaryota</taxon>
        <taxon>Fungi</taxon>
        <taxon>Dikarya</taxon>
        <taxon>Basidiomycota</taxon>
        <taxon>Pucciniomycotina</taxon>
        <taxon>Microbotryomycetes</taxon>
        <taxon>Sporidiobolales</taxon>
        <taxon>Sporidiobolaceae</taxon>
        <taxon>Rhodotorula</taxon>
    </lineage>
</organism>
<feature type="region of interest" description="Disordered" evidence="1">
    <location>
        <begin position="21"/>
        <end position="126"/>
    </location>
</feature>
<dbReference type="InterPro" id="IPR036867">
    <property type="entry name" value="R3H_dom_sf"/>
</dbReference>
<dbReference type="AlphaFoldDB" id="A0A0K3C7Q6"/>
<feature type="compositionally biased region" description="Low complexity" evidence="1">
    <location>
        <begin position="683"/>
        <end position="692"/>
    </location>
</feature>
<feature type="region of interest" description="Disordered" evidence="1">
    <location>
        <begin position="575"/>
        <end position="695"/>
    </location>
</feature>
<feature type="compositionally biased region" description="Gly residues" evidence="1">
    <location>
        <begin position="86"/>
        <end position="97"/>
    </location>
</feature>
<dbReference type="SMART" id="SM00443">
    <property type="entry name" value="G_patch"/>
    <property type="match status" value="1"/>
</dbReference>
<feature type="compositionally biased region" description="Pro residues" evidence="1">
    <location>
        <begin position="348"/>
        <end position="357"/>
    </location>
</feature>
<dbReference type="Proteomes" id="UP000199069">
    <property type="component" value="Unassembled WGS sequence"/>
</dbReference>
<accession>A0A0K3C7Q6</accession>
<dbReference type="STRING" id="5286.A0A0K3C7Q6"/>
<feature type="region of interest" description="Disordered" evidence="1">
    <location>
        <begin position="879"/>
        <end position="911"/>
    </location>
</feature>
<feature type="compositionally biased region" description="Basic and acidic residues" evidence="1">
    <location>
        <begin position="178"/>
        <end position="191"/>
    </location>
</feature>